<accession>A0A4P9W3K6</accession>
<dbReference type="Gene3D" id="1.10.10.1540">
    <property type="entry name" value="Costar domain"/>
    <property type="match status" value="1"/>
</dbReference>
<evidence type="ECO:0000259" key="2">
    <source>
        <dbReference type="SMART" id="SM01283"/>
    </source>
</evidence>
<dbReference type="SMART" id="SM01283">
    <property type="entry name" value="Costars"/>
    <property type="match status" value="1"/>
</dbReference>
<proteinExistence type="inferred from homology"/>
<comment type="similarity">
    <text evidence="1">Belongs to the costars family.</text>
</comment>
<evidence type="ECO:0000313" key="4">
    <source>
        <dbReference type="Proteomes" id="UP000269721"/>
    </source>
</evidence>
<evidence type="ECO:0000256" key="1">
    <source>
        <dbReference type="ARBA" id="ARBA00006126"/>
    </source>
</evidence>
<keyword evidence="4" id="KW-1185">Reference proteome</keyword>
<protein>
    <submittedName>
        <fullName evidence="3">Costars family protein</fullName>
    </submittedName>
</protein>
<organism evidence="3 4">
    <name type="scientific">Blyttiomyces helicus</name>
    <dbReference type="NCBI Taxonomy" id="388810"/>
    <lineage>
        <taxon>Eukaryota</taxon>
        <taxon>Fungi</taxon>
        <taxon>Fungi incertae sedis</taxon>
        <taxon>Chytridiomycota</taxon>
        <taxon>Chytridiomycota incertae sedis</taxon>
        <taxon>Chytridiomycetes</taxon>
        <taxon>Chytridiomycetes incertae sedis</taxon>
        <taxon>Blyttiomyces</taxon>
    </lineage>
</organism>
<dbReference type="PANTHER" id="PTHR46334:SF1">
    <property type="entry name" value="COSTARS FAMILY PROTEIN ABRACL"/>
    <property type="match status" value="1"/>
</dbReference>
<dbReference type="Pfam" id="PF14705">
    <property type="entry name" value="Costars"/>
    <property type="match status" value="1"/>
</dbReference>
<feature type="domain" description="Costars" evidence="2">
    <location>
        <begin position="2"/>
        <end position="80"/>
    </location>
</feature>
<dbReference type="FunFam" id="1.10.10.1540:FF:000002">
    <property type="entry name" value="costars family protein ABRACL"/>
    <property type="match status" value="1"/>
</dbReference>
<dbReference type="EMBL" id="KZ999149">
    <property type="protein sequence ID" value="RKO85368.1"/>
    <property type="molecule type" value="Genomic_DNA"/>
</dbReference>
<dbReference type="PANTHER" id="PTHR46334">
    <property type="entry name" value="COSTARS FAMILY PROTEIN ABRACL"/>
    <property type="match status" value="1"/>
</dbReference>
<reference evidence="4" key="1">
    <citation type="journal article" date="2018" name="Nat. Microbiol.">
        <title>Leveraging single-cell genomics to expand the fungal tree of life.</title>
        <authorList>
            <person name="Ahrendt S.R."/>
            <person name="Quandt C.A."/>
            <person name="Ciobanu D."/>
            <person name="Clum A."/>
            <person name="Salamov A."/>
            <person name="Andreopoulos B."/>
            <person name="Cheng J.F."/>
            <person name="Woyke T."/>
            <person name="Pelin A."/>
            <person name="Henrissat B."/>
            <person name="Reynolds N.K."/>
            <person name="Benny G.L."/>
            <person name="Smith M.E."/>
            <person name="James T.Y."/>
            <person name="Grigoriev I.V."/>
        </authorList>
    </citation>
    <scope>NUCLEOTIDE SEQUENCE [LARGE SCALE GENOMIC DNA]</scope>
</reference>
<dbReference type="InterPro" id="IPR027817">
    <property type="entry name" value="Costars_dom"/>
</dbReference>
<dbReference type="OrthoDB" id="9871914at2759"/>
<sequence length="86" mass="9631">MQPVIEEIKKLITEMHRLGKPDDQGRLTVKFGVLVRDDKIANILEGLVGTLKAAKKRKIIDFQGEILLQGAHDNVDVILLQETVSE</sequence>
<dbReference type="Proteomes" id="UP000269721">
    <property type="component" value="Unassembled WGS sequence"/>
</dbReference>
<dbReference type="InterPro" id="IPR044302">
    <property type="entry name" value="Costars"/>
</dbReference>
<name>A0A4P9W3K6_9FUNG</name>
<dbReference type="InterPro" id="IPR038095">
    <property type="entry name" value="Costars_sf"/>
</dbReference>
<evidence type="ECO:0000313" key="3">
    <source>
        <dbReference type="EMBL" id="RKO85368.1"/>
    </source>
</evidence>
<gene>
    <name evidence="3" type="ORF">BDK51DRAFT_21090</name>
</gene>
<dbReference type="GO" id="GO:0032970">
    <property type="term" value="P:regulation of actin filament-based process"/>
    <property type="evidence" value="ECO:0007669"/>
    <property type="project" value="TreeGrafter"/>
</dbReference>
<dbReference type="AlphaFoldDB" id="A0A4P9W3K6"/>